<feature type="transmembrane region" description="Helical" evidence="13">
    <location>
        <begin position="186"/>
        <end position="210"/>
    </location>
</feature>
<keyword evidence="14" id="KW-0560">Oxidoreductase</keyword>
<keyword evidence="15" id="KW-1185">Reference proteome</keyword>
<evidence type="ECO:0000256" key="1">
    <source>
        <dbReference type="ARBA" id="ARBA00004429"/>
    </source>
</evidence>
<keyword evidence="7 13" id="KW-0812">Transmembrane</keyword>
<sequence>MISEHLVDLSRLQFAVTALYHFLFVPLTLGMVWLLVIMESVYVMTGKLVYKDMTRFWGKLFGINFALGVTTGITLEFQFGTNWAYYSHYVGDIFGAPLAIEGLMAFFLESTFIGLFFFAWDRLSKHQHLLVTILMAIGTNLSALWILIANGWMQNPVGSEFNFETMRMELTDFWAVVFNPVAQAKFVHTVSAGYVTGAMFVLSISAWYLLRGRDVEFAKRSFRIAAAFGLASVCSVIVLGDESGYTVGESQQTKLAVLESMWETEPAPAAFNLVAWPNQAEEKNDWALEIPWVMGLIGTRSVSREIPGILEIKDKNRIRIISGIEAVKALAVLRADRNDSAARAIFEQHKADLGFGLLLRKYVIDMDTVTPELIERAVNDTIPRVTPMFWGFRAMVGIGFLMLALFTVAAWHTLKPYDHRKRWLMKWALWSLPLPWIACELGWFVAEYGRQPWTIYGVLPTHLSVSTLSVGSLYGSLAGFVGFYTILLIVEMYLMIRFARQGPGSLGTGRYQSEPQHH</sequence>
<dbReference type="PANTHER" id="PTHR30365">
    <property type="entry name" value="CYTOCHROME D UBIQUINOL OXIDASE"/>
    <property type="match status" value="1"/>
</dbReference>
<feature type="transmembrane region" description="Helical" evidence="13">
    <location>
        <begin position="390"/>
        <end position="411"/>
    </location>
</feature>
<dbReference type="PANTHER" id="PTHR30365:SF0">
    <property type="entry name" value="CYTOCHROME BD-I UBIQUINOL OXIDASE SUBUNIT 1"/>
    <property type="match status" value="1"/>
</dbReference>
<evidence type="ECO:0000313" key="14">
    <source>
        <dbReference type="EMBL" id="MDT0497273.1"/>
    </source>
</evidence>
<name>A0ABU2WHB3_9GAMM</name>
<evidence type="ECO:0000256" key="8">
    <source>
        <dbReference type="ARBA" id="ARBA00022723"/>
    </source>
</evidence>
<accession>A0ABU2WHB3</accession>
<keyword evidence="3 13" id="KW-0813">Transport</keyword>
<evidence type="ECO:0000313" key="15">
    <source>
        <dbReference type="Proteomes" id="UP001254608"/>
    </source>
</evidence>
<feature type="transmembrane region" description="Helical" evidence="13">
    <location>
        <begin position="423"/>
        <end position="446"/>
    </location>
</feature>
<evidence type="ECO:0000256" key="12">
    <source>
        <dbReference type="ARBA" id="ARBA00023136"/>
    </source>
</evidence>
<keyword evidence="12 13" id="KW-0472">Membrane</keyword>
<evidence type="ECO:0000256" key="4">
    <source>
        <dbReference type="ARBA" id="ARBA00022475"/>
    </source>
</evidence>
<feature type="transmembrane region" description="Helical" evidence="13">
    <location>
        <begin position="129"/>
        <end position="148"/>
    </location>
</feature>
<dbReference type="PIRSF" id="PIRSF006446">
    <property type="entry name" value="Cyt_quinol_oxidase_1"/>
    <property type="match status" value="1"/>
</dbReference>
<dbReference type="Pfam" id="PF01654">
    <property type="entry name" value="Cyt_bd_oxida_I"/>
    <property type="match status" value="1"/>
</dbReference>
<keyword evidence="9 13" id="KW-0249">Electron transport</keyword>
<feature type="transmembrane region" description="Helical" evidence="13">
    <location>
        <begin position="56"/>
        <end position="75"/>
    </location>
</feature>
<dbReference type="RefSeq" id="WP_311364663.1">
    <property type="nucleotide sequence ID" value="NZ_JAVRIC010000008.1"/>
</dbReference>
<evidence type="ECO:0000256" key="6">
    <source>
        <dbReference type="ARBA" id="ARBA00022617"/>
    </source>
</evidence>
<dbReference type="EC" id="1.10.3.-" evidence="14"/>
<proteinExistence type="inferred from homology"/>
<dbReference type="GO" id="GO:0016491">
    <property type="term" value="F:oxidoreductase activity"/>
    <property type="evidence" value="ECO:0007669"/>
    <property type="project" value="UniProtKB-KW"/>
</dbReference>
<dbReference type="EMBL" id="JAVRIC010000008">
    <property type="protein sequence ID" value="MDT0497273.1"/>
    <property type="molecule type" value="Genomic_DNA"/>
</dbReference>
<feature type="transmembrane region" description="Helical" evidence="13">
    <location>
        <begin position="466"/>
        <end position="490"/>
    </location>
</feature>
<evidence type="ECO:0000256" key="3">
    <source>
        <dbReference type="ARBA" id="ARBA00022448"/>
    </source>
</evidence>
<evidence type="ECO:0000256" key="9">
    <source>
        <dbReference type="ARBA" id="ARBA00022982"/>
    </source>
</evidence>
<evidence type="ECO:0000256" key="2">
    <source>
        <dbReference type="ARBA" id="ARBA00009819"/>
    </source>
</evidence>
<comment type="subcellular location">
    <subcellularLocation>
        <location evidence="1">Cell inner membrane</location>
        <topology evidence="1">Multi-pass membrane protein</topology>
    </subcellularLocation>
</comment>
<keyword evidence="5" id="KW-0997">Cell inner membrane</keyword>
<comment type="caution">
    <text evidence="14">The sequence shown here is derived from an EMBL/GenBank/DDBJ whole genome shotgun (WGS) entry which is preliminary data.</text>
</comment>
<reference evidence="14 15" key="1">
    <citation type="submission" date="2023-09" db="EMBL/GenBank/DDBJ databases">
        <authorList>
            <person name="Rey-Velasco X."/>
        </authorList>
    </citation>
    <scope>NUCLEOTIDE SEQUENCE [LARGE SCALE GENOMIC DNA]</scope>
    <source>
        <strain evidence="14 15">W345</strain>
    </source>
</reference>
<keyword evidence="8 13" id="KW-0479">Metal-binding</keyword>
<keyword evidence="10 13" id="KW-1133">Transmembrane helix</keyword>
<dbReference type="InterPro" id="IPR002585">
    <property type="entry name" value="Cyt-d_ubiquinol_oxidase_su_1"/>
</dbReference>
<feature type="transmembrane region" description="Helical" evidence="13">
    <location>
        <begin position="95"/>
        <end position="117"/>
    </location>
</feature>
<feature type="transmembrane region" description="Helical" evidence="13">
    <location>
        <begin position="20"/>
        <end position="44"/>
    </location>
</feature>
<evidence type="ECO:0000256" key="5">
    <source>
        <dbReference type="ARBA" id="ARBA00022519"/>
    </source>
</evidence>
<keyword evidence="11 13" id="KW-0408">Iron</keyword>
<evidence type="ECO:0000256" key="7">
    <source>
        <dbReference type="ARBA" id="ARBA00022692"/>
    </source>
</evidence>
<protein>
    <submittedName>
        <fullName evidence="14">Cytochrome ubiquinol oxidase subunit I</fullName>
        <ecNumber evidence="14">1.10.3.-</ecNumber>
    </submittedName>
</protein>
<keyword evidence="4 13" id="KW-1003">Cell membrane</keyword>
<dbReference type="Proteomes" id="UP001254608">
    <property type="component" value="Unassembled WGS sequence"/>
</dbReference>
<evidence type="ECO:0000256" key="13">
    <source>
        <dbReference type="PIRNR" id="PIRNR006446"/>
    </source>
</evidence>
<evidence type="ECO:0000256" key="11">
    <source>
        <dbReference type="ARBA" id="ARBA00023004"/>
    </source>
</evidence>
<organism evidence="14 15">
    <name type="scientific">Banduia mediterranea</name>
    <dbReference type="NCBI Taxonomy" id="3075609"/>
    <lineage>
        <taxon>Bacteria</taxon>
        <taxon>Pseudomonadati</taxon>
        <taxon>Pseudomonadota</taxon>
        <taxon>Gammaproteobacteria</taxon>
        <taxon>Nevskiales</taxon>
        <taxon>Algiphilaceae</taxon>
        <taxon>Banduia</taxon>
    </lineage>
</organism>
<comment type="similarity">
    <text evidence="2 13">Belongs to the cytochrome ubiquinol oxidase subunit 1 family.</text>
</comment>
<evidence type="ECO:0000256" key="10">
    <source>
        <dbReference type="ARBA" id="ARBA00022989"/>
    </source>
</evidence>
<keyword evidence="6 13" id="KW-0349">Heme</keyword>
<feature type="transmembrane region" description="Helical" evidence="13">
    <location>
        <begin position="222"/>
        <end position="240"/>
    </location>
</feature>
<gene>
    <name evidence="14" type="ORF">RM530_07825</name>
</gene>